<dbReference type="AlphaFoldDB" id="X6MZJ0"/>
<evidence type="ECO:0000313" key="1">
    <source>
        <dbReference type="EMBL" id="ETO19073.1"/>
    </source>
</evidence>
<dbReference type="EMBL" id="ASPP01014076">
    <property type="protein sequence ID" value="ETO19073.1"/>
    <property type="molecule type" value="Genomic_DNA"/>
</dbReference>
<feature type="non-terminal residue" evidence="1">
    <location>
        <position position="236"/>
    </location>
</feature>
<reference evidence="1 2" key="1">
    <citation type="journal article" date="2013" name="Curr. Biol.">
        <title>The Genome of the Foraminiferan Reticulomyxa filosa.</title>
        <authorList>
            <person name="Glockner G."/>
            <person name="Hulsmann N."/>
            <person name="Schleicher M."/>
            <person name="Noegel A.A."/>
            <person name="Eichinger L."/>
            <person name="Gallinger C."/>
            <person name="Pawlowski J."/>
            <person name="Sierra R."/>
            <person name="Euteneuer U."/>
            <person name="Pillet L."/>
            <person name="Moustafa A."/>
            <person name="Platzer M."/>
            <person name="Groth M."/>
            <person name="Szafranski K."/>
            <person name="Schliwa M."/>
        </authorList>
    </citation>
    <scope>NUCLEOTIDE SEQUENCE [LARGE SCALE GENOMIC DNA]</scope>
</reference>
<keyword evidence="2" id="KW-1185">Reference proteome</keyword>
<comment type="caution">
    <text evidence="1">The sequence shown here is derived from an EMBL/GenBank/DDBJ whole genome shotgun (WGS) entry which is preliminary data.</text>
</comment>
<organism evidence="1 2">
    <name type="scientific">Reticulomyxa filosa</name>
    <dbReference type="NCBI Taxonomy" id="46433"/>
    <lineage>
        <taxon>Eukaryota</taxon>
        <taxon>Sar</taxon>
        <taxon>Rhizaria</taxon>
        <taxon>Retaria</taxon>
        <taxon>Foraminifera</taxon>
        <taxon>Monothalamids</taxon>
        <taxon>Reticulomyxidae</taxon>
        <taxon>Reticulomyxa</taxon>
    </lineage>
</organism>
<gene>
    <name evidence="1" type="ORF">RFI_18165</name>
</gene>
<accession>X6MZJ0</accession>
<sequence length="236" mass="27077">MNIDTTEKESFKYELKVVASKTRNNRKSERASIRYLVTVTVKKLESTDTKEKSDGNGNDNEQITAYLRVWQPLGDWNHYSLIQSLRYVRNNEDLQRYVAQFGYTGSKCEEKMQEWKDLGLSNLKSSNEIEIEIIGAIENHGWDEIPYSKVNICIGTDESKDYQAMLDEYCSYGFFTELSFKFALSDIDTCSSCVLSNCSSDTRYDAIQECERKVKDLIQNANTNTNTSTNTNANTN</sequence>
<protein>
    <submittedName>
        <fullName evidence="1">Uncharacterized protein</fullName>
    </submittedName>
</protein>
<dbReference type="Proteomes" id="UP000023152">
    <property type="component" value="Unassembled WGS sequence"/>
</dbReference>
<evidence type="ECO:0000313" key="2">
    <source>
        <dbReference type="Proteomes" id="UP000023152"/>
    </source>
</evidence>
<proteinExistence type="predicted"/>
<name>X6MZJ0_RETFI</name>